<organism evidence="2 3">
    <name type="scientific">Nitratireductor kimnyeongensis</name>
    <dbReference type="NCBI Taxonomy" id="430679"/>
    <lineage>
        <taxon>Bacteria</taxon>
        <taxon>Pseudomonadati</taxon>
        <taxon>Pseudomonadota</taxon>
        <taxon>Alphaproteobacteria</taxon>
        <taxon>Hyphomicrobiales</taxon>
        <taxon>Phyllobacteriaceae</taxon>
        <taxon>Nitratireductor</taxon>
    </lineage>
</organism>
<dbReference type="InterPro" id="IPR053802">
    <property type="entry name" value="DUF6950"/>
</dbReference>
<accession>A0ABW0T653</accession>
<proteinExistence type="predicted"/>
<dbReference type="RefSeq" id="WP_223019777.1">
    <property type="nucleotide sequence ID" value="NZ_CP078143.1"/>
</dbReference>
<sequence>MIERVPDWEKRLNEVIEKHMALPSEYGVSDCYLIPADAFEAITGEKLYPGVRYKTEAGAGKQLRKRGFETVEDAFRARLPEIGRLMAQRGDLGVVERDGVISGGVVTSIGFATRGERSLEFLPATEVKTAFQVGDR</sequence>
<gene>
    <name evidence="2" type="ORF">ACFPOD_04850</name>
</gene>
<evidence type="ECO:0000313" key="3">
    <source>
        <dbReference type="Proteomes" id="UP001596107"/>
    </source>
</evidence>
<comment type="caution">
    <text evidence="2">The sequence shown here is derived from an EMBL/GenBank/DDBJ whole genome shotgun (WGS) entry which is preliminary data.</text>
</comment>
<keyword evidence="3" id="KW-1185">Reference proteome</keyword>
<evidence type="ECO:0000259" key="1">
    <source>
        <dbReference type="Pfam" id="PF22262"/>
    </source>
</evidence>
<evidence type="ECO:0000313" key="2">
    <source>
        <dbReference type="EMBL" id="MFC5584430.1"/>
    </source>
</evidence>
<dbReference type="Pfam" id="PF22262">
    <property type="entry name" value="DUF6950"/>
    <property type="match status" value="1"/>
</dbReference>
<dbReference type="Proteomes" id="UP001596107">
    <property type="component" value="Unassembled WGS sequence"/>
</dbReference>
<feature type="domain" description="DUF6950" evidence="1">
    <location>
        <begin position="3"/>
        <end position="133"/>
    </location>
</feature>
<dbReference type="EMBL" id="JBHSNB010000001">
    <property type="protein sequence ID" value="MFC5584430.1"/>
    <property type="molecule type" value="Genomic_DNA"/>
</dbReference>
<name>A0ABW0T653_9HYPH</name>
<reference evidence="3" key="1">
    <citation type="journal article" date="2019" name="Int. J. Syst. Evol. Microbiol.">
        <title>The Global Catalogue of Microorganisms (GCM) 10K type strain sequencing project: providing services to taxonomists for standard genome sequencing and annotation.</title>
        <authorList>
            <consortium name="The Broad Institute Genomics Platform"/>
            <consortium name="The Broad Institute Genome Sequencing Center for Infectious Disease"/>
            <person name="Wu L."/>
            <person name="Ma J."/>
        </authorList>
    </citation>
    <scope>NUCLEOTIDE SEQUENCE [LARGE SCALE GENOMIC DNA]</scope>
    <source>
        <strain evidence="3">JCM 3366</strain>
    </source>
</reference>
<protein>
    <submittedName>
        <fullName evidence="2">DUF6950 family protein</fullName>
    </submittedName>
</protein>